<protein>
    <submittedName>
        <fullName evidence="2">Uncharacterized protein</fullName>
    </submittedName>
</protein>
<feature type="transmembrane region" description="Helical" evidence="1">
    <location>
        <begin position="12"/>
        <end position="34"/>
    </location>
</feature>
<sequence length="138" mass="15220">MRSNTPAGRRYVRRFWPTMFAYVAALFFAVWAIKTWQPEGVLLVALSILPALPIIAVIGVIGLYIVEETDEFIRARVVQGMLIGMGFMLAVASAWGFLEDGGVVPHAPAYWAFILWCVGWGIAQCVQSLRDRMAGDGA</sequence>
<feature type="transmembrane region" description="Helical" evidence="1">
    <location>
        <begin position="110"/>
        <end position="129"/>
    </location>
</feature>
<evidence type="ECO:0000256" key="1">
    <source>
        <dbReference type="SAM" id="Phobius"/>
    </source>
</evidence>
<accession>A0ABW4N9R0</accession>
<proteinExistence type="predicted"/>
<comment type="caution">
    <text evidence="2">The sequence shown here is derived from an EMBL/GenBank/DDBJ whole genome shotgun (WGS) entry which is preliminary data.</text>
</comment>
<dbReference type="RefSeq" id="WP_380939267.1">
    <property type="nucleotide sequence ID" value="NZ_JBHUFC010000002.1"/>
</dbReference>
<keyword evidence="3" id="KW-1185">Reference proteome</keyword>
<keyword evidence="1" id="KW-0472">Membrane</keyword>
<evidence type="ECO:0000313" key="2">
    <source>
        <dbReference type="EMBL" id="MFD1786888.1"/>
    </source>
</evidence>
<reference evidence="3" key="1">
    <citation type="journal article" date="2019" name="Int. J. Syst. Evol. Microbiol.">
        <title>The Global Catalogue of Microorganisms (GCM) 10K type strain sequencing project: providing services to taxonomists for standard genome sequencing and annotation.</title>
        <authorList>
            <consortium name="The Broad Institute Genomics Platform"/>
            <consortium name="The Broad Institute Genome Sequencing Center for Infectious Disease"/>
            <person name="Wu L."/>
            <person name="Ma J."/>
        </authorList>
    </citation>
    <scope>NUCLEOTIDE SEQUENCE [LARGE SCALE GENOMIC DNA]</scope>
    <source>
        <strain evidence="3">Q85</strain>
    </source>
</reference>
<keyword evidence="1" id="KW-1133">Transmembrane helix</keyword>
<feature type="transmembrane region" description="Helical" evidence="1">
    <location>
        <begin position="40"/>
        <end position="65"/>
    </location>
</feature>
<evidence type="ECO:0000313" key="3">
    <source>
        <dbReference type="Proteomes" id="UP001597283"/>
    </source>
</evidence>
<gene>
    <name evidence="2" type="ORF">ACFSC3_04810</name>
</gene>
<organism evidence="2 3">
    <name type="scientific">Sphingomonas floccifaciens</name>
    <dbReference type="NCBI Taxonomy" id="1844115"/>
    <lineage>
        <taxon>Bacteria</taxon>
        <taxon>Pseudomonadati</taxon>
        <taxon>Pseudomonadota</taxon>
        <taxon>Alphaproteobacteria</taxon>
        <taxon>Sphingomonadales</taxon>
        <taxon>Sphingomonadaceae</taxon>
        <taxon>Sphingomonas</taxon>
    </lineage>
</organism>
<dbReference type="EMBL" id="JBHUFC010000002">
    <property type="protein sequence ID" value="MFD1786888.1"/>
    <property type="molecule type" value="Genomic_DNA"/>
</dbReference>
<keyword evidence="1" id="KW-0812">Transmembrane</keyword>
<name>A0ABW4N9R0_9SPHN</name>
<feature type="transmembrane region" description="Helical" evidence="1">
    <location>
        <begin position="77"/>
        <end position="98"/>
    </location>
</feature>
<dbReference type="Proteomes" id="UP001597283">
    <property type="component" value="Unassembled WGS sequence"/>
</dbReference>